<dbReference type="Pfam" id="PF13510">
    <property type="entry name" value="Fer2_4"/>
    <property type="match status" value="1"/>
</dbReference>
<name>A0A4Q9VS25_9HYPH</name>
<comment type="caution">
    <text evidence="8">The sequence shown here is derived from an EMBL/GenBank/DDBJ whole genome shotgun (WGS) entry which is preliminary data.</text>
</comment>
<gene>
    <name evidence="8" type="ORF">EYW49_08670</name>
</gene>
<reference evidence="8 9" key="1">
    <citation type="submission" date="2019-02" db="EMBL/GenBank/DDBJ databases">
        <title>Siculibacillus lacustris gen. nov., sp. nov., a new rosette-forming bacterium isolated from a freshwater crater lake (Lake St. Ana, Romania).</title>
        <authorList>
            <person name="Felfoldi T."/>
            <person name="Marton Z."/>
            <person name="Szabo A."/>
            <person name="Mentes A."/>
            <person name="Boka K."/>
            <person name="Marialigeti K."/>
            <person name="Mathe I."/>
            <person name="Koncz M."/>
            <person name="Schumann P."/>
            <person name="Toth E."/>
        </authorList>
    </citation>
    <scope>NUCLEOTIDE SEQUENCE [LARGE SCALE GENOMIC DNA]</scope>
    <source>
        <strain evidence="8 9">SA-279</strain>
    </source>
</reference>
<keyword evidence="2" id="KW-0560">Oxidoreductase</keyword>
<dbReference type="AlphaFoldDB" id="A0A4Q9VS25"/>
<proteinExistence type="inferred from homology"/>
<dbReference type="Gene3D" id="3.50.50.60">
    <property type="entry name" value="FAD/NAD(P)-binding domain"/>
    <property type="match status" value="2"/>
</dbReference>
<dbReference type="InterPro" id="IPR023753">
    <property type="entry name" value="FAD/NAD-binding_dom"/>
</dbReference>
<feature type="domain" description="SoxA A3" evidence="7">
    <location>
        <begin position="532"/>
        <end position="615"/>
    </location>
</feature>
<dbReference type="Pfam" id="PF01571">
    <property type="entry name" value="GCV_T"/>
    <property type="match status" value="1"/>
</dbReference>
<feature type="domain" description="Aminomethyltransferase C-terminal" evidence="6">
    <location>
        <begin position="922"/>
        <end position="1007"/>
    </location>
</feature>
<dbReference type="InterPro" id="IPR006222">
    <property type="entry name" value="GCVT_N"/>
</dbReference>
<feature type="compositionally biased region" description="Basic and acidic residues" evidence="3">
    <location>
        <begin position="1"/>
        <end position="13"/>
    </location>
</feature>
<dbReference type="GO" id="GO:0016491">
    <property type="term" value="F:oxidoreductase activity"/>
    <property type="evidence" value="ECO:0007669"/>
    <property type="project" value="UniProtKB-KW"/>
</dbReference>
<comment type="similarity">
    <text evidence="1">Belongs to the GcvT family.</text>
</comment>
<dbReference type="SUPFAM" id="SSF103025">
    <property type="entry name" value="Folate-binding domain"/>
    <property type="match status" value="1"/>
</dbReference>
<sequence length="1015" mass="105987">MGRGDPRHGDPCGRRCGAGRAAGRRRRDAMSAGPHRLDGGGLIDRARPLGFTFDGTPFTGFAGDTLASALLGAGVRVIGRSFKYHRPRGILTAGSEEPNGLVTLGHGARRDPNARATMVELTQGLEAASQNAWPSLGFDLMSFVTGPFGRFLPAGFYYKTFKWPASWWEPVYERIIRAAAGLGAAPQGTDPDRYERIFGHTDVLVVGAGAAGLAAAQAAGEAGLSVTLVDEGDRVGGAILAESGLVDGAAPADRVAAALARLAGLGVRVLTRTTAFGLYDGGSVGLVERVAPGSVEAAREILHVLRTRAIVLATGAIEQPLVFADNDRPGHFTAGAARLYLNRFGVAVGRRIVVATATDAAYATAFDLVAVGLDVPVIADRRVTPPTDLVARARDLGIDVRPATAIHGTRGRSAVAGAEIGPVFGAPSTIECDAIVTSGGFAPAIHLAAQGRERPVWDPETASFRLADSAGPVFVAGAADGRGTLAAAQADGRAVGERVAAVLGRTTARAPAERPAPIAAVPPPAPPSGEDHAFLDFQNDVKVSDVALAAREGYVSVEHMKRYTTLGMAIDQGKTGAVAAIDRLASARGLPIDEVGTTLYRPPYTPVTLGALAGRQVGLHLRPTALVPLHAIHRDRGAVFIRTGAWLRPHFYPRGDEGIVAAALREAQYVREGVGVCDVSTLGKVFVEGPDAAVFLERLYAVRIASLKPGRARYGVMLRDDGHAFDDGIVCRIDASRFYLTTTTAKAGEIEALFAKRLQIDWPELEVAVTWATETFAALAVTGPRAREVVAGLVAEGLDVSDAALPHMSHRLATTRGGIGFRLLRVSFTGERGYELHVPAERATALFAELEAAGKPQGLELFGLEALDVLRLEKGYPAGAEIDGRTTLADLGLDRFAKPGSGHAGAVLARREGLADPLRPAMVGLVAADPTQSFSAGAHLVASADARAPGRSLGWITSVGASPMLGRTIGLGFLADGRARIGGRIFAADPLAGRHVELVVGAPVFHDPEGDRVRG</sequence>
<evidence type="ECO:0000259" key="4">
    <source>
        <dbReference type="Pfam" id="PF01571"/>
    </source>
</evidence>
<dbReference type="Pfam" id="PF08669">
    <property type="entry name" value="GCV_T_C"/>
    <property type="match status" value="1"/>
</dbReference>
<keyword evidence="9" id="KW-1185">Reference proteome</keyword>
<dbReference type="PRINTS" id="PR00368">
    <property type="entry name" value="FADPNR"/>
</dbReference>
<dbReference type="Gene3D" id="3.10.20.440">
    <property type="entry name" value="2Fe-2S iron-sulphur cluster binding domain, sarcosine oxidase, alpha subunit, N-terminal domain"/>
    <property type="match status" value="1"/>
</dbReference>
<dbReference type="EMBL" id="SJFN01000010">
    <property type="protein sequence ID" value="TBW38754.1"/>
    <property type="molecule type" value="Genomic_DNA"/>
</dbReference>
<dbReference type="InterPro" id="IPR029043">
    <property type="entry name" value="GcvT/YgfZ_C"/>
</dbReference>
<dbReference type="Gene3D" id="3.30.1360.120">
    <property type="entry name" value="Probable tRNA modification gtpase trme, domain 1"/>
    <property type="match status" value="1"/>
</dbReference>
<dbReference type="Proteomes" id="UP000292781">
    <property type="component" value="Unassembled WGS sequence"/>
</dbReference>
<evidence type="ECO:0000259" key="5">
    <source>
        <dbReference type="Pfam" id="PF07992"/>
    </source>
</evidence>
<dbReference type="Pfam" id="PF17806">
    <property type="entry name" value="SO_alpha_A3"/>
    <property type="match status" value="1"/>
</dbReference>
<dbReference type="InterPro" id="IPR042204">
    <property type="entry name" value="2Fe-2S-bd_N"/>
</dbReference>
<dbReference type="InterPro" id="IPR041117">
    <property type="entry name" value="SoxA_A3"/>
</dbReference>
<evidence type="ECO:0000256" key="3">
    <source>
        <dbReference type="SAM" id="MobiDB-lite"/>
    </source>
</evidence>
<feature type="region of interest" description="Disordered" evidence="3">
    <location>
        <begin position="1"/>
        <end position="41"/>
    </location>
</feature>
<evidence type="ECO:0000259" key="6">
    <source>
        <dbReference type="Pfam" id="PF08669"/>
    </source>
</evidence>
<dbReference type="SUPFAM" id="SSF101790">
    <property type="entry name" value="Aminomethyltransferase beta-barrel domain"/>
    <property type="match status" value="1"/>
</dbReference>
<protein>
    <submittedName>
        <fullName evidence="8">FAD-binding protein</fullName>
    </submittedName>
</protein>
<dbReference type="OrthoDB" id="5287468at2"/>
<organism evidence="8 9">
    <name type="scientific">Siculibacillus lacustris</name>
    <dbReference type="NCBI Taxonomy" id="1549641"/>
    <lineage>
        <taxon>Bacteria</taxon>
        <taxon>Pseudomonadati</taxon>
        <taxon>Pseudomonadota</taxon>
        <taxon>Alphaproteobacteria</taxon>
        <taxon>Hyphomicrobiales</taxon>
        <taxon>Ancalomicrobiaceae</taxon>
        <taxon>Siculibacillus</taxon>
    </lineage>
</organism>
<dbReference type="PANTHER" id="PTHR43757">
    <property type="entry name" value="AMINOMETHYLTRANSFERASE"/>
    <property type="match status" value="1"/>
</dbReference>
<dbReference type="InterPro" id="IPR027266">
    <property type="entry name" value="TrmE/GcvT-like"/>
</dbReference>
<dbReference type="InterPro" id="IPR028896">
    <property type="entry name" value="GcvT/YgfZ/DmdA"/>
</dbReference>
<dbReference type="Pfam" id="PF07992">
    <property type="entry name" value="Pyr_redox_2"/>
    <property type="match status" value="1"/>
</dbReference>
<dbReference type="PANTHER" id="PTHR43757:SF2">
    <property type="entry name" value="AMINOMETHYLTRANSFERASE, MITOCHONDRIAL"/>
    <property type="match status" value="1"/>
</dbReference>
<evidence type="ECO:0000259" key="7">
    <source>
        <dbReference type="Pfam" id="PF17806"/>
    </source>
</evidence>
<dbReference type="SUPFAM" id="SSF51905">
    <property type="entry name" value="FAD/NAD(P)-binding domain"/>
    <property type="match status" value="1"/>
</dbReference>
<feature type="domain" description="GCVT N-terminal" evidence="4">
    <location>
        <begin position="629"/>
        <end position="898"/>
    </location>
</feature>
<evidence type="ECO:0000256" key="1">
    <source>
        <dbReference type="ARBA" id="ARBA00008609"/>
    </source>
</evidence>
<dbReference type="InterPro" id="IPR036188">
    <property type="entry name" value="FAD/NAD-bd_sf"/>
</dbReference>
<dbReference type="PRINTS" id="PR00469">
    <property type="entry name" value="PNDRDTASEII"/>
</dbReference>
<dbReference type="InterPro" id="IPR013977">
    <property type="entry name" value="GcvT_C"/>
</dbReference>
<evidence type="ECO:0000313" key="9">
    <source>
        <dbReference type="Proteomes" id="UP000292781"/>
    </source>
</evidence>
<accession>A0A4Q9VS25</accession>
<evidence type="ECO:0000313" key="8">
    <source>
        <dbReference type="EMBL" id="TBW38754.1"/>
    </source>
</evidence>
<evidence type="ECO:0000256" key="2">
    <source>
        <dbReference type="ARBA" id="ARBA00023002"/>
    </source>
</evidence>
<feature type="domain" description="FAD/NAD(P)-binding" evidence="5">
    <location>
        <begin position="202"/>
        <end position="451"/>
    </location>
</feature>